<dbReference type="InterPro" id="IPR000070">
    <property type="entry name" value="Pectinesterase_cat"/>
</dbReference>
<dbReference type="SUPFAM" id="SSF51126">
    <property type="entry name" value="Pectin lyase-like"/>
    <property type="match status" value="1"/>
</dbReference>
<keyword evidence="6" id="KW-0378">Hydrolase</keyword>
<comment type="pathway">
    <text evidence="2">Glycan metabolism; pectin degradation; 2-dehydro-3-deoxy-D-gluconate from pectin: step 1/5.</text>
</comment>
<proteinExistence type="inferred from homology"/>
<dbReference type="AlphaFoldDB" id="A0AAV1WNK3"/>
<keyword evidence="5" id="KW-0964">Secreted</keyword>
<keyword evidence="7" id="KW-0063">Aspartyl esterase</keyword>
<evidence type="ECO:0000256" key="6">
    <source>
        <dbReference type="ARBA" id="ARBA00022801"/>
    </source>
</evidence>
<comment type="function">
    <text evidence="10">Acts in the modification of cell walls via demethylesterification of cell wall pectin.</text>
</comment>
<dbReference type="Pfam" id="PF01095">
    <property type="entry name" value="Pectinesterase"/>
    <property type="match status" value="1"/>
</dbReference>
<dbReference type="InterPro" id="IPR011050">
    <property type="entry name" value="Pectin_lyase_fold/virulence"/>
</dbReference>
<protein>
    <recommendedName>
        <fullName evidence="4">pectinesterase</fullName>
        <ecNumber evidence="4">3.1.1.11</ecNumber>
    </recommendedName>
</protein>
<dbReference type="Gene3D" id="2.160.20.10">
    <property type="entry name" value="Single-stranded right-handed beta-helix, Pectin lyase-like"/>
    <property type="match status" value="1"/>
</dbReference>
<gene>
    <name evidence="13" type="ORF">LLUT_LOCUS11970</name>
</gene>
<dbReference type="PANTHER" id="PTHR31321:SF134">
    <property type="entry name" value="PECTINESTERASE"/>
    <property type="match status" value="1"/>
</dbReference>
<dbReference type="FunFam" id="2.160.20.10:FF:000013">
    <property type="entry name" value="Pectinesterase"/>
    <property type="match status" value="1"/>
</dbReference>
<comment type="catalytic activity">
    <reaction evidence="9">
        <text>[(1-&gt;4)-alpha-D-galacturonosyl methyl ester](n) + n H2O = [(1-&gt;4)-alpha-D-galacturonosyl](n) + n methanol + n H(+)</text>
        <dbReference type="Rhea" id="RHEA:22380"/>
        <dbReference type="Rhea" id="RHEA-COMP:14570"/>
        <dbReference type="Rhea" id="RHEA-COMP:14573"/>
        <dbReference type="ChEBI" id="CHEBI:15377"/>
        <dbReference type="ChEBI" id="CHEBI:15378"/>
        <dbReference type="ChEBI" id="CHEBI:17790"/>
        <dbReference type="ChEBI" id="CHEBI:140522"/>
        <dbReference type="ChEBI" id="CHEBI:140523"/>
        <dbReference type="EC" id="3.1.1.11"/>
    </reaction>
</comment>
<keyword evidence="14" id="KW-1185">Reference proteome</keyword>
<evidence type="ECO:0000256" key="10">
    <source>
        <dbReference type="ARBA" id="ARBA00057335"/>
    </source>
</evidence>
<dbReference type="EMBL" id="CAXHTB010000008">
    <property type="protein sequence ID" value="CAL0310910.1"/>
    <property type="molecule type" value="Genomic_DNA"/>
</dbReference>
<evidence type="ECO:0000259" key="12">
    <source>
        <dbReference type="Pfam" id="PF01095"/>
    </source>
</evidence>
<evidence type="ECO:0000256" key="9">
    <source>
        <dbReference type="ARBA" id="ARBA00047928"/>
    </source>
</evidence>
<dbReference type="Proteomes" id="UP001497480">
    <property type="component" value="Unassembled WGS sequence"/>
</dbReference>
<feature type="chain" id="PRO_5043807963" description="pectinesterase" evidence="11">
    <location>
        <begin position="26"/>
        <end position="340"/>
    </location>
</feature>
<dbReference type="GO" id="GO:0045490">
    <property type="term" value="P:pectin catabolic process"/>
    <property type="evidence" value="ECO:0007669"/>
    <property type="project" value="TreeGrafter"/>
</dbReference>
<keyword evidence="5" id="KW-0134">Cell wall</keyword>
<evidence type="ECO:0000313" key="14">
    <source>
        <dbReference type="Proteomes" id="UP001497480"/>
    </source>
</evidence>
<dbReference type="EC" id="3.1.1.11" evidence="4"/>
<dbReference type="GO" id="GO:0042545">
    <property type="term" value="P:cell wall modification"/>
    <property type="evidence" value="ECO:0007669"/>
    <property type="project" value="InterPro"/>
</dbReference>
<name>A0AAV1WNK3_LUPLU</name>
<comment type="subcellular location">
    <subcellularLocation>
        <location evidence="1">Secreted</location>
        <location evidence="1">Cell wall</location>
    </subcellularLocation>
</comment>
<evidence type="ECO:0000256" key="5">
    <source>
        <dbReference type="ARBA" id="ARBA00022512"/>
    </source>
</evidence>
<evidence type="ECO:0000256" key="1">
    <source>
        <dbReference type="ARBA" id="ARBA00004191"/>
    </source>
</evidence>
<evidence type="ECO:0000256" key="7">
    <source>
        <dbReference type="ARBA" id="ARBA00023085"/>
    </source>
</evidence>
<sequence>MENMRNSNIFILFSFLILIFRFSNALDCSSPPKVIDVNQSGQGGSFTTIQSAIDSIPEPNTQWTHIRISAGIYIENVVIDQNTPCIFLEGTGSYSTIIQGSKHKKSGLRDAVTFVSLADDIVAKDIAFENTYNHPSFAHVNVADVIPALAAEVRGNRIAFYNCSFKGVQDTLWNNTGLHYYNHCYIQGAVDFIYGDGQSIYQKCTIKFTRGIDEPNKDGIITAQKRHSPDSTTGFVFKECNITGTNDKAQLGRAYGPYSKVIIANSYLSNVVQPEGWSNWEKAVEHLTYVEVNNTGPGAENSKHVKWMKTLSENELKSFLDISYVDKDGWIAKQRSVNNF</sequence>
<comment type="similarity">
    <text evidence="3">Belongs to the pectinesterase family.</text>
</comment>
<evidence type="ECO:0000313" key="13">
    <source>
        <dbReference type="EMBL" id="CAL0310910.1"/>
    </source>
</evidence>
<evidence type="ECO:0000256" key="4">
    <source>
        <dbReference type="ARBA" id="ARBA00013229"/>
    </source>
</evidence>
<keyword evidence="8" id="KW-0325">Glycoprotein</keyword>
<feature type="signal peptide" evidence="11">
    <location>
        <begin position="1"/>
        <end position="25"/>
    </location>
</feature>
<accession>A0AAV1WNK3</accession>
<evidence type="ECO:0000256" key="2">
    <source>
        <dbReference type="ARBA" id="ARBA00005184"/>
    </source>
</evidence>
<dbReference type="InterPro" id="IPR012334">
    <property type="entry name" value="Pectin_lyas_fold"/>
</dbReference>
<evidence type="ECO:0000256" key="11">
    <source>
        <dbReference type="SAM" id="SignalP"/>
    </source>
</evidence>
<evidence type="ECO:0000256" key="8">
    <source>
        <dbReference type="ARBA" id="ARBA00023180"/>
    </source>
</evidence>
<comment type="caution">
    <text evidence="13">The sequence shown here is derived from an EMBL/GenBank/DDBJ whole genome shotgun (WGS) entry which is preliminary data.</text>
</comment>
<dbReference type="PANTHER" id="PTHR31321">
    <property type="entry name" value="ACYL-COA THIOESTER HYDROLASE YBHC-RELATED"/>
    <property type="match status" value="1"/>
</dbReference>
<feature type="domain" description="Pectinesterase catalytic" evidence="12">
    <location>
        <begin position="37"/>
        <end position="324"/>
    </location>
</feature>
<organism evidence="13 14">
    <name type="scientific">Lupinus luteus</name>
    <name type="common">European yellow lupine</name>
    <dbReference type="NCBI Taxonomy" id="3873"/>
    <lineage>
        <taxon>Eukaryota</taxon>
        <taxon>Viridiplantae</taxon>
        <taxon>Streptophyta</taxon>
        <taxon>Embryophyta</taxon>
        <taxon>Tracheophyta</taxon>
        <taxon>Spermatophyta</taxon>
        <taxon>Magnoliopsida</taxon>
        <taxon>eudicotyledons</taxon>
        <taxon>Gunneridae</taxon>
        <taxon>Pentapetalae</taxon>
        <taxon>rosids</taxon>
        <taxon>fabids</taxon>
        <taxon>Fabales</taxon>
        <taxon>Fabaceae</taxon>
        <taxon>Papilionoideae</taxon>
        <taxon>50 kb inversion clade</taxon>
        <taxon>genistoids sensu lato</taxon>
        <taxon>core genistoids</taxon>
        <taxon>Genisteae</taxon>
        <taxon>Lupinus</taxon>
    </lineage>
</organism>
<keyword evidence="11" id="KW-0732">Signal</keyword>
<reference evidence="13 14" key="1">
    <citation type="submission" date="2024-03" db="EMBL/GenBank/DDBJ databases">
        <authorList>
            <person name="Martinez-Hernandez J."/>
        </authorList>
    </citation>
    <scope>NUCLEOTIDE SEQUENCE [LARGE SCALE GENOMIC DNA]</scope>
</reference>
<dbReference type="GO" id="GO:0030599">
    <property type="term" value="F:pectinesterase activity"/>
    <property type="evidence" value="ECO:0007669"/>
    <property type="project" value="UniProtKB-EC"/>
</dbReference>
<evidence type="ECO:0000256" key="3">
    <source>
        <dbReference type="ARBA" id="ARBA00008891"/>
    </source>
</evidence>